<gene>
    <name evidence="1" type="ORF">A2110_01695</name>
</gene>
<dbReference type="Gene3D" id="3.30.1490.300">
    <property type="match status" value="1"/>
</dbReference>
<evidence type="ECO:0008006" key="3">
    <source>
        <dbReference type="Google" id="ProtNLM"/>
    </source>
</evidence>
<evidence type="ECO:0000313" key="1">
    <source>
        <dbReference type="EMBL" id="OGG37703.1"/>
    </source>
</evidence>
<dbReference type="Proteomes" id="UP000176273">
    <property type="component" value="Unassembled WGS sequence"/>
</dbReference>
<dbReference type="InterPro" id="IPR050696">
    <property type="entry name" value="FtsA/MreB"/>
</dbReference>
<dbReference type="Pfam" id="PF11104">
    <property type="entry name" value="PilM_2"/>
    <property type="match status" value="1"/>
</dbReference>
<dbReference type="STRING" id="1798468.A2110_01695"/>
<comment type="caution">
    <text evidence="1">The sequence shown here is derived from an EMBL/GenBank/DDBJ whole genome shotgun (WGS) entry which is preliminary data.</text>
</comment>
<dbReference type="InterPro" id="IPR043129">
    <property type="entry name" value="ATPase_NBD"/>
</dbReference>
<dbReference type="CDD" id="cd24049">
    <property type="entry name" value="ASKHA_NBD_PilM"/>
    <property type="match status" value="1"/>
</dbReference>
<dbReference type="InterPro" id="IPR005883">
    <property type="entry name" value="PilM"/>
</dbReference>
<reference evidence="1 2" key="1">
    <citation type="journal article" date="2016" name="Nat. Commun.">
        <title>Thousands of microbial genomes shed light on interconnected biogeochemical processes in an aquifer system.</title>
        <authorList>
            <person name="Anantharaman K."/>
            <person name="Brown C.T."/>
            <person name="Hug L.A."/>
            <person name="Sharon I."/>
            <person name="Castelle C.J."/>
            <person name="Probst A.J."/>
            <person name="Thomas B.C."/>
            <person name="Singh A."/>
            <person name="Wilkins M.J."/>
            <person name="Karaoz U."/>
            <person name="Brodie E.L."/>
            <person name="Williams K.H."/>
            <person name="Hubbard S.S."/>
            <person name="Banfield J.F."/>
        </authorList>
    </citation>
    <scope>NUCLEOTIDE SEQUENCE [LARGE SCALE GENOMIC DNA]</scope>
</reference>
<dbReference type="PANTHER" id="PTHR32432">
    <property type="entry name" value="CELL DIVISION PROTEIN FTSA-RELATED"/>
    <property type="match status" value="1"/>
</dbReference>
<name>A0A1F6BLH1_9BACT</name>
<organism evidence="1 2">
    <name type="scientific">Candidatus Jorgensenbacteria bacterium GWA1_54_12</name>
    <dbReference type="NCBI Taxonomy" id="1798468"/>
    <lineage>
        <taxon>Bacteria</taxon>
        <taxon>Candidatus Joergenseniibacteriota</taxon>
    </lineage>
</organism>
<dbReference type="SUPFAM" id="SSF53067">
    <property type="entry name" value="Actin-like ATPase domain"/>
    <property type="match status" value="1"/>
</dbReference>
<protein>
    <recommendedName>
        <fullName evidence="3">SHS2 domain-containing protein</fullName>
    </recommendedName>
</protein>
<dbReference type="PANTHER" id="PTHR32432:SF3">
    <property type="entry name" value="ETHANOLAMINE UTILIZATION PROTEIN EUTJ"/>
    <property type="match status" value="1"/>
</dbReference>
<dbReference type="Gene3D" id="3.30.420.40">
    <property type="match status" value="2"/>
</dbReference>
<accession>A0A1F6BLH1</accession>
<sequence length="366" mass="40204">MKLLRGVRDFFRDIVHSVKSGTVLGIDIGTTSIKVVELAAKGERFVLANYGILETKDYLRHTHLSLQTSSLQLVEDEAARLLNVLLREMKPKTSIAFVTVPLFASFLTILDMPVLPRHETEQAVRFQAQKYIPMPVEEVQVDWAQVDAYTDRNGNNFQRLALMGIPRKVIDAYRRVCKASRLSLQTIELDVIAAARVVIAPEPTLVVDIGAESTSAMVVEGGLLKHARQTDYGGIHITRAVGKGLGLSLTRAEMLKRQRGILGESGSLELQNLLMPFLDVIMQEAGYARSVYEERYGKKVAQFTLLGGGAHLAGAAEHLSKEFGLPYAAAGALLDVDYPPGLVPAAERLQKELAVAIGTAKRHFYA</sequence>
<dbReference type="EMBL" id="MFKH01000005">
    <property type="protein sequence ID" value="OGG37703.1"/>
    <property type="molecule type" value="Genomic_DNA"/>
</dbReference>
<evidence type="ECO:0000313" key="2">
    <source>
        <dbReference type="Proteomes" id="UP000176273"/>
    </source>
</evidence>
<dbReference type="AlphaFoldDB" id="A0A1F6BLH1"/>
<proteinExistence type="predicted"/>